<dbReference type="Pfam" id="PF17851">
    <property type="entry name" value="GH43_C2"/>
    <property type="match status" value="1"/>
</dbReference>
<comment type="caution">
    <text evidence="7">The sequence shown here is derived from an EMBL/GenBank/DDBJ whole genome shotgun (WGS) entry which is preliminary data.</text>
</comment>
<comment type="similarity">
    <text evidence="1 4">Belongs to the glycosyl hydrolase 43 family.</text>
</comment>
<dbReference type="InterPro" id="IPR041542">
    <property type="entry name" value="GH43_C2"/>
</dbReference>
<dbReference type="SUPFAM" id="SSF75005">
    <property type="entry name" value="Arabinanase/levansucrase/invertase"/>
    <property type="match status" value="1"/>
</dbReference>
<dbReference type="InterPro" id="IPR013320">
    <property type="entry name" value="ConA-like_dom_sf"/>
</dbReference>
<feature type="domain" description="Beta-xylosidase C-terminal Concanavalin A-like" evidence="6">
    <location>
        <begin position="399"/>
        <end position="582"/>
    </location>
</feature>
<dbReference type="EMBL" id="JBHTKN010000006">
    <property type="protein sequence ID" value="MFD1042632.1"/>
    <property type="molecule type" value="Genomic_DNA"/>
</dbReference>
<dbReference type="RefSeq" id="WP_238394309.1">
    <property type="nucleotide sequence ID" value="NZ_JBHTKN010000006.1"/>
</dbReference>
<feature type="chain" id="PRO_5047265871" evidence="5">
    <location>
        <begin position="25"/>
        <end position="587"/>
    </location>
</feature>
<dbReference type="GO" id="GO:0016787">
    <property type="term" value="F:hydrolase activity"/>
    <property type="evidence" value="ECO:0007669"/>
    <property type="project" value="UniProtKB-KW"/>
</dbReference>
<keyword evidence="3 4" id="KW-0326">Glycosidase</keyword>
<evidence type="ECO:0000259" key="6">
    <source>
        <dbReference type="Pfam" id="PF17851"/>
    </source>
</evidence>
<evidence type="ECO:0000256" key="3">
    <source>
        <dbReference type="ARBA" id="ARBA00023295"/>
    </source>
</evidence>
<sequence>MGRIGHALQAGIAALLLASTTAAAAPAHASAGDGHDAPLEASFDWFEYEGSDPADARYAPGPGQFRNPVLKGFYPDPSVVRVGADYYLVNSTFGWFPGIPVFHSRDLVNWTQIGNAIDRADQLDFGRHDLVNGVFAPAIEYHDGLFYITNTCFPACGGNFVLTARDPAGPWSDPAWLPDLAGGIDPSLFFDDDGRAWIVNNDLPEGGQERYPGHRAIWLQEFDAKALRTIGPRRVLLDGGVVPAQKPEYVEGPHLFKKDGWYYLTAAEGGTGEMHQQVVLRSREVTGPYEAWSDNPVLTQRDLPRDRPLPVTSAGHADFVQTQDGDWWAVFLGNRPYPPNTGHFVNTGRETFLMPVRWEDGWPRITAPGERIPWVLDAPALPAGSAPVPTSGSFAVRVGFEGRQLPLEWITVRNPRQRWYRLDGQALHLQARAVGLGKRDNPSFLARRQQHQDALASTVVRFAPRRDGDIAGLAAFQNEDFWYLLAVTRENGAPRVVLDRRDGRRNDEARTGTRLASVPLPAAAAGQPLYLRIRARGAEYDFEYATRQGQWQSLAGRLDGTLLSTAVAGGFTGAVFGLHAARRESPL</sequence>
<evidence type="ECO:0000256" key="2">
    <source>
        <dbReference type="ARBA" id="ARBA00022801"/>
    </source>
</evidence>
<dbReference type="Gene3D" id="2.115.10.20">
    <property type="entry name" value="Glycosyl hydrolase domain, family 43"/>
    <property type="match status" value="1"/>
</dbReference>
<dbReference type="PANTHER" id="PTHR42812">
    <property type="entry name" value="BETA-XYLOSIDASE"/>
    <property type="match status" value="1"/>
</dbReference>
<dbReference type="SUPFAM" id="SSF49899">
    <property type="entry name" value="Concanavalin A-like lectins/glucanases"/>
    <property type="match status" value="1"/>
</dbReference>
<keyword evidence="5" id="KW-0732">Signal</keyword>
<dbReference type="InterPro" id="IPR006710">
    <property type="entry name" value="Glyco_hydro_43"/>
</dbReference>
<reference evidence="8" key="1">
    <citation type="journal article" date="2019" name="Int. J. Syst. Evol. Microbiol.">
        <title>The Global Catalogue of Microorganisms (GCM) 10K type strain sequencing project: providing services to taxonomists for standard genome sequencing and annotation.</title>
        <authorList>
            <consortium name="The Broad Institute Genomics Platform"/>
            <consortium name="The Broad Institute Genome Sequencing Center for Infectious Disease"/>
            <person name="Wu L."/>
            <person name="Ma J."/>
        </authorList>
    </citation>
    <scope>NUCLEOTIDE SEQUENCE [LARGE SCALE GENOMIC DNA]</scope>
    <source>
        <strain evidence="8">CCUG 55854</strain>
    </source>
</reference>
<keyword evidence="2 4" id="KW-0378">Hydrolase</keyword>
<evidence type="ECO:0000256" key="1">
    <source>
        <dbReference type="ARBA" id="ARBA00009865"/>
    </source>
</evidence>
<dbReference type="Gene3D" id="2.60.120.200">
    <property type="match status" value="1"/>
</dbReference>
<evidence type="ECO:0000313" key="8">
    <source>
        <dbReference type="Proteomes" id="UP001597033"/>
    </source>
</evidence>
<organism evidence="7 8">
    <name type="scientific">Pseudoxanthomonas kaohsiungensis</name>
    <dbReference type="NCBI Taxonomy" id="283923"/>
    <lineage>
        <taxon>Bacteria</taxon>
        <taxon>Pseudomonadati</taxon>
        <taxon>Pseudomonadota</taxon>
        <taxon>Gammaproteobacteria</taxon>
        <taxon>Lysobacterales</taxon>
        <taxon>Lysobacteraceae</taxon>
        <taxon>Pseudoxanthomonas</taxon>
    </lineage>
</organism>
<dbReference type="InterPro" id="IPR051795">
    <property type="entry name" value="Glycosyl_Hydrlase_43"/>
</dbReference>
<evidence type="ECO:0000256" key="5">
    <source>
        <dbReference type="SAM" id="SignalP"/>
    </source>
</evidence>
<dbReference type="InterPro" id="IPR023296">
    <property type="entry name" value="Glyco_hydro_beta-prop_sf"/>
</dbReference>
<dbReference type="Proteomes" id="UP001597033">
    <property type="component" value="Unassembled WGS sequence"/>
</dbReference>
<evidence type="ECO:0000313" key="7">
    <source>
        <dbReference type="EMBL" id="MFD1042632.1"/>
    </source>
</evidence>
<gene>
    <name evidence="7" type="ORF">ACFQ2N_09765</name>
</gene>
<feature type="signal peptide" evidence="5">
    <location>
        <begin position="1"/>
        <end position="24"/>
    </location>
</feature>
<evidence type="ECO:0000256" key="4">
    <source>
        <dbReference type="RuleBase" id="RU361187"/>
    </source>
</evidence>
<keyword evidence="8" id="KW-1185">Reference proteome</keyword>
<dbReference type="Pfam" id="PF04616">
    <property type="entry name" value="Glyco_hydro_43"/>
    <property type="match status" value="1"/>
</dbReference>
<accession>A0ABW3LVX2</accession>
<proteinExistence type="inferred from homology"/>
<name>A0ABW3LVX2_9GAMM</name>
<dbReference type="CDD" id="cd18617">
    <property type="entry name" value="GH43_XynB-like"/>
    <property type="match status" value="1"/>
</dbReference>
<dbReference type="PANTHER" id="PTHR42812:SF12">
    <property type="entry name" value="BETA-XYLOSIDASE-RELATED"/>
    <property type="match status" value="1"/>
</dbReference>
<protein>
    <submittedName>
        <fullName evidence="7">Glycoside hydrolase family 43 protein</fullName>
    </submittedName>
</protein>